<keyword evidence="2" id="KW-1185">Reference proteome</keyword>
<evidence type="ECO:0000313" key="2">
    <source>
        <dbReference type="Proteomes" id="UP001652542"/>
    </source>
</evidence>
<dbReference type="Proteomes" id="UP001652542">
    <property type="component" value="Unassembled WGS sequence"/>
</dbReference>
<protein>
    <recommendedName>
        <fullName evidence="3">Head-tail adaptor protein</fullName>
    </recommendedName>
</protein>
<evidence type="ECO:0000313" key="1">
    <source>
        <dbReference type="EMBL" id="MCV2870639.1"/>
    </source>
</evidence>
<dbReference type="EMBL" id="JAOWKY010000008">
    <property type="protein sequence ID" value="MCV2870639.1"/>
    <property type="molecule type" value="Genomic_DNA"/>
</dbReference>
<dbReference type="RefSeq" id="WP_263736317.1">
    <property type="nucleotide sequence ID" value="NZ_JAOWKY010000008.1"/>
</dbReference>
<name>A0ABT2ZHM7_9RHOB</name>
<reference evidence="1 2" key="1">
    <citation type="submission" date="2022-10" db="EMBL/GenBank/DDBJ databases">
        <title>Defluviimonas sp. nov., isolated from ocean surface water.</title>
        <authorList>
            <person name="He W."/>
            <person name="Wang L."/>
            <person name="Zhang D.-F."/>
        </authorList>
    </citation>
    <scope>NUCLEOTIDE SEQUENCE [LARGE SCALE GENOMIC DNA]</scope>
    <source>
        <strain evidence="1 2">WL0002</strain>
    </source>
</reference>
<sequence>MSAMSAAIDRIFADPNMAADALWTPYGSTTPVSCRVIRKAPDEITEFGAAQILSETTIIDVRASEIAAPGARDRVQIGTEVLVVRGAPRRDRERLVWTCEMVPA</sequence>
<accession>A0ABT2ZHM7</accession>
<dbReference type="InterPro" id="IPR008018">
    <property type="entry name" value="Phage_tail_attach_FII"/>
</dbReference>
<dbReference type="Pfam" id="PF05354">
    <property type="entry name" value="Phage_attach"/>
    <property type="match status" value="1"/>
</dbReference>
<gene>
    <name evidence="1" type="ORF">OEW28_18660</name>
</gene>
<proteinExistence type="predicted"/>
<comment type="caution">
    <text evidence="1">The sequence shown here is derived from an EMBL/GenBank/DDBJ whole genome shotgun (WGS) entry which is preliminary data.</text>
</comment>
<organism evidence="1 2">
    <name type="scientific">Albidovulum marisflavi</name>
    <dbReference type="NCBI Taxonomy" id="2984159"/>
    <lineage>
        <taxon>Bacteria</taxon>
        <taxon>Pseudomonadati</taxon>
        <taxon>Pseudomonadota</taxon>
        <taxon>Alphaproteobacteria</taxon>
        <taxon>Rhodobacterales</taxon>
        <taxon>Paracoccaceae</taxon>
        <taxon>Albidovulum</taxon>
    </lineage>
</organism>
<evidence type="ECO:0008006" key="3">
    <source>
        <dbReference type="Google" id="ProtNLM"/>
    </source>
</evidence>